<comment type="caution">
    <text evidence="2">The sequence shown here is derived from an EMBL/GenBank/DDBJ whole genome shotgun (WGS) entry which is preliminary data.</text>
</comment>
<name>A0A0V1AMP1_TRISP</name>
<organism evidence="2 3">
    <name type="scientific">Trichinella spiralis</name>
    <name type="common">Trichina worm</name>
    <dbReference type="NCBI Taxonomy" id="6334"/>
    <lineage>
        <taxon>Eukaryota</taxon>
        <taxon>Metazoa</taxon>
        <taxon>Ecdysozoa</taxon>
        <taxon>Nematoda</taxon>
        <taxon>Enoplea</taxon>
        <taxon>Dorylaimia</taxon>
        <taxon>Trichinellida</taxon>
        <taxon>Trichinellidae</taxon>
        <taxon>Trichinella</taxon>
    </lineage>
</organism>
<dbReference type="AlphaFoldDB" id="A0A0V1AMP1"/>
<keyword evidence="3" id="KW-1185">Reference proteome</keyword>
<reference evidence="2 3" key="1">
    <citation type="submission" date="2015-01" db="EMBL/GenBank/DDBJ databases">
        <title>Evolution of Trichinella species and genotypes.</title>
        <authorList>
            <person name="Korhonen P.K."/>
            <person name="Edoardo P."/>
            <person name="Giuseppe L.R."/>
            <person name="Gasser R.B."/>
        </authorList>
    </citation>
    <scope>NUCLEOTIDE SEQUENCE [LARGE SCALE GENOMIC DNA]</scope>
    <source>
        <strain evidence="2">ISS3</strain>
    </source>
</reference>
<dbReference type="InParanoid" id="A0A0V1AMP1"/>
<protein>
    <submittedName>
        <fullName evidence="2">Uncharacterized protein</fullName>
    </submittedName>
</protein>
<evidence type="ECO:0000313" key="3">
    <source>
        <dbReference type="Proteomes" id="UP000054776"/>
    </source>
</evidence>
<dbReference type="EMBL" id="JYDH01000736">
    <property type="protein sequence ID" value="KRY25769.1"/>
    <property type="molecule type" value="Genomic_DNA"/>
</dbReference>
<accession>A0A0V1AMP1</accession>
<sequence length="132" mass="15204">MTTVTIEAQTGTETLPSETMKQPSDYQIPDLLCYIHHKQSITYTSPRISDLLERFRMLQAVSTRIDRVIPSLPGNVFMITPSFHRLRLLPQETRGRRFLIAVAHQPQLASPIVAQTPCMSWRRSECCGYWEL</sequence>
<gene>
    <name evidence="2" type="ORF">T01_8373</name>
</gene>
<evidence type="ECO:0000313" key="2">
    <source>
        <dbReference type="EMBL" id="KRY25769.1"/>
    </source>
</evidence>
<proteinExistence type="predicted"/>
<evidence type="ECO:0000256" key="1">
    <source>
        <dbReference type="SAM" id="MobiDB-lite"/>
    </source>
</evidence>
<dbReference type="Proteomes" id="UP000054776">
    <property type="component" value="Unassembled WGS sequence"/>
</dbReference>
<feature type="region of interest" description="Disordered" evidence="1">
    <location>
        <begin position="1"/>
        <end position="21"/>
    </location>
</feature>